<evidence type="ECO:0000313" key="1">
    <source>
        <dbReference type="EMBL" id="CAB4137287.1"/>
    </source>
</evidence>
<accession>A0A6J5LW59</accession>
<organism evidence="1">
    <name type="scientific">uncultured Caudovirales phage</name>
    <dbReference type="NCBI Taxonomy" id="2100421"/>
    <lineage>
        <taxon>Viruses</taxon>
        <taxon>Duplodnaviria</taxon>
        <taxon>Heunggongvirae</taxon>
        <taxon>Uroviricota</taxon>
        <taxon>Caudoviricetes</taxon>
        <taxon>Peduoviridae</taxon>
        <taxon>Maltschvirus</taxon>
        <taxon>Maltschvirus maltsch</taxon>
    </lineage>
</organism>
<gene>
    <name evidence="1" type="ORF">UFOVP323_14</name>
</gene>
<dbReference type="EMBL" id="LR796332">
    <property type="protein sequence ID" value="CAB4137287.1"/>
    <property type="molecule type" value="Genomic_DNA"/>
</dbReference>
<proteinExistence type="predicted"/>
<reference evidence="1" key="1">
    <citation type="submission" date="2020-04" db="EMBL/GenBank/DDBJ databases">
        <authorList>
            <person name="Chiriac C."/>
            <person name="Salcher M."/>
            <person name="Ghai R."/>
            <person name="Kavagutti S V."/>
        </authorList>
    </citation>
    <scope>NUCLEOTIDE SEQUENCE</scope>
</reference>
<sequence length="178" mass="18961">MACNLTNGIVLDCRDNVGGLKNMWVTDFDNITSITKTSTGATADTITAISGSGTFYEFQLIRQTSSYTSTVNASLEAGTVFYSDELVAYFNKMEQAKRNIIKTLAQSQRLAVVFEDNNGDYFLMGESYGAFVTAGTIVSGLALGDANGYNLTLGALEPYPANQLSGSLASIAQGINVQ</sequence>
<name>A0A6J5LW59_9CAUD</name>
<protein>
    <submittedName>
        <fullName evidence="1">Uncharacterized protein</fullName>
    </submittedName>
</protein>